<dbReference type="STRING" id="536979.SAMN04488055_2056"/>
<feature type="compositionally biased region" description="Low complexity" evidence="1">
    <location>
        <begin position="26"/>
        <end position="38"/>
    </location>
</feature>
<feature type="chain" id="PRO_5012748942" evidence="2">
    <location>
        <begin position="24"/>
        <end position="79"/>
    </location>
</feature>
<dbReference type="AlphaFoldDB" id="A0A1N6F717"/>
<keyword evidence="2" id="KW-0732">Signal</keyword>
<dbReference type="Proteomes" id="UP000185003">
    <property type="component" value="Unassembled WGS sequence"/>
</dbReference>
<dbReference type="EMBL" id="FSRA01000001">
    <property type="protein sequence ID" value="SIN91098.1"/>
    <property type="molecule type" value="Genomic_DNA"/>
</dbReference>
<feature type="signal peptide" evidence="2">
    <location>
        <begin position="1"/>
        <end position="23"/>
    </location>
</feature>
<protein>
    <submittedName>
        <fullName evidence="3">Uncharacterized protein</fullName>
    </submittedName>
</protein>
<evidence type="ECO:0000313" key="4">
    <source>
        <dbReference type="Proteomes" id="UP000185003"/>
    </source>
</evidence>
<gene>
    <name evidence="3" type="ORF">SAMN04488055_2056</name>
</gene>
<evidence type="ECO:0000256" key="1">
    <source>
        <dbReference type="SAM" id="MobiDB-lite"/>
    </source>
</evidence>
<reference evidence="3 4" key="1">
    <citation type="submission" date="2016-11" db="EMBL/GenBank/DDBJ databases">
        <authorList>
            <person name="Jaros S."/>
            <person name="Januszkiewicz K."/>
            <person name="Wedrychowicz H."/>
        </authorList>
    </citation>
    <scope>NUCLEOTIDE SEQUENCE [LARGE SCALE GENOMIC DNA]</scope>
    <source>
        <strain evidence="3 4">DSM 24787</strain>
    </source>
</reference>
<dbReference type="OrthoDB" id="773046at2"/>
<keyword evidence="4" id="KW-1185">Reference proteome</keyword>
<evidence type="ECO:0000313" key="3">
    <source>
        <dbReference type="EMBL" id="SIN91098.1"/>
    </source>
</evidence>
<feature type="compositionally biased region" description="Basic and acidic residues" evidence="1">
    <location>
        <begin position="39"/>
        <end position="73"/>
    </location>
</feature>
<sequence>MKRILTAMLAMLMVASVSLTSMAQSKPAPKKVTATTKTDTVHLKKDGTKDKRFKENKTPEGPLKKDGTPDKRYKANKKS</sequence>
<feature type="region of interest" description="Disordered" evidence="1">
    <location>
        <begin position="21"/>
        <end position="79"/>
    </location>
</feature>
<organism evidence="3 4">
    <name type="scientific">Chitinophaga niabensis</name>
    <dbReference type="NCBI Taxonomy" id="536979"/>
    <lineage>
        <taxon>Bacteria</taxon>
        <taxon>Pseudomonadati</taxon>
        <taxon>Bacteroidota</taxon>
        <taxon>Chitinophagia</taxon>
        <taxon>Chitinophagales</taxon>
        <taxon>Chitinophagaceae</taxon>
        <taxon>Chitinophaga</taxon>
    </lineage>
</organism>
<dbReference type="RefSeq" id="WP_074239147.1">
    <property type="nucleotide sequence ID" value="NZ_FSRA01000001.1"/>
</dbReference>
<name>A0A1N6F717_9BACT</name>
<proteinExistence type="predicted"/>
<accession>A0A1N6F717</accession>
<evidence type="ECO:0000256" key="2">
    <source>
        <dbReference type="SAM" id="SignalP"/>
    </source>
</evidence>